<organism evidence="1">
    <name type="scientific">Bifidobacterium adolescentis</name>
    <dbReference type="NCBI Taxonomy" id="1680"/>
    <lineage>
        <taxon>Bacteria</taxon>
        <taxon>Bacillati</taxon>
        <taxon>Actinomycetota</taxon>
        <taxon>Actinomycetes</taxon>
        <taxon>Bifidobacteriales</taxon>
        <taxon>Bifidobacteriaceae</taxon>
        <taxon>Bifidobacterium</taxon>
    </lineage>
</organism>
<dbReference type="EMBL" id="CACRSR010000003">
    <property type="protein sequence ID" value="VYS73540.1"/>
    <property type="molecule type" value="Genomic_DNA"/>
</dbReference>
<evidence type="ECO:0000313" key="1">
    <source>
        <dbReference type="EMBL" id="VYS73540.1"/>
    </source>
</evidence>
<dbReference type="AlphaFoldDB" id="A0A6N2R082"/>
<gene>
    <name evidence="1" type="ORF">BALFYP80_00139</name>
</gene>
<name>A0A6N2R082_BIFAD</name>
<reference evidence="1" key="1">
    <citation type="submission" date="2019-11" db="EMBL/GenBank/DDBJ databases">
        <authorList>
            <person name="Feng L."/>
        </authorList>
    </citation>
    <scope>NUCLEOTIDE SEQUENCE</scope>
    <source>
        <strain evidence="1">BAdolescentisLFYP80</strain>
    </source>
</reference>
<accession>A0A6N2R082</accession>
<proteinExistence type="predicted"/>
<protein>
    <submittedName>
        <fullName evidence="1">Uncharacterized protein</fullName>
    </submittedName>
</protein>
<sequence>MLPAPDTQIYLTKDTGFSPNAELANRMLVKAAEGFFGRIKVEAFYPEH</sequence>